<comment type="caution">
    <text evidence="2">The sequence shown here is derived from an EMBL/GenBank/DDBJ whole genome shotgun (WGS) entry which is preliminary data.</text>
</comment>
<evidence type="ECO:0000259" key="1">
    <source>
        <dbReference type="Pfam" id="PF09836"/>
    </source>
</evidence>
<sequence>MTDQTTFRAALLDPTAPVPQGLTDGASGPAGKRYAVYRNNVTSSLIEAMKTAFPLVGKLIGAQNFAQLARLFVRQHPPSSPLMMFYGIEFPEFLETFTPLSHIAYLPDAARLDLALRQSYHAADVAPFDPSGFELLSPEALLTATLTLAPATIILRSAWPLFDIWAYNQNRDVGKPRNAAQDILITRQTFDPAPHLLPTGAAQWLAELDAKATFGAAHDAATATAPDFDLSTSLGLALSTGAFATLNHKDLT</sequence>
<dbReference type="Proteomes" id="UP001161388">
    <property type="component" value="Unassembled WGS sequence"/>
</dbReference>
<keyword evidence="3" id="KW-1185">Reference proteome</keyword>
<evidence type="ECO:0000313" key="2">
    <source>
        <dbReference type="EMBL" id="GLQ27212.1"/>
    </source>
</evidence>
<name>A0ABQ5VJB9_9RHOB</name>
<feature type="domain" description="Putative DNA-binding" evidence="1">
    <location>
        <begin position="4"/>
        <end position="94"/>
    </location>
</feature>
<dbReference type="EMBL" id="BSNL01000001">
    <property type="protein sequence ID" value="GLQ27212.1"/>
    <property type="molecule type" value="Genomic_DNA"/>
</dbReference>
<reference evidence="2" key="2">
    <citation type="submission" date="2023-01" db="EMBL/GenBank/DDBJ databases">
        <title>Draft genome sequence of Sulfitobacter pacificus strain NBRC 109915.</title>
        <authorList>
            <person name="Sun Q."/>
            <person name="Mori K."/>
        </authorList>
    </citation>
    <scope>NUCLEOTIDE SEQUENCE</scope>
    <source>
        <strain evidence="2">NBRC 109915</strain>
    </source>
</reference>
<dbReference type="InterPro" id="IPR018640">
    <property type="entry name" value="DUF2063"/>
</dbReference>
<accession>A0ABQ5VJB9</accession>
<protein>
    <submittedName>
        <fullName evidence="2">DUF2063 domain-containing protein</fullName>
    </submittedName>
</protein>
<proteinExistence type="predicted"/>
<reference evidence="2" key="1">
    <citation type="journal article" date="2014" name="Int. J. Syst. Evol. Microbiol.">
        <title>Complete genome of a new Firmicutes species belonging to the dominant human colonic microbiota ('Ruminococcus bicirculans') reveals two chromosomes and a selective capacity to utilize plant glucans.</title>
        <authorList>
            <consortium name="NISC Comparative Sequencing Program"/>
            <person name="Wegmann U."/>
            <person name="Louis P."/>
            <person name="Goesmann A."/>
            <person name="Henrissat B."/>
            <person name="Duncan S.H."/>
            <person name="Flint H.J."/>
        </authorList>
    </citation>
    <scope>NUCLEOTIDE SEQUENCE</scope>
    <source>
        <strain evidence="2">NBRC 109915</strain>
    </source>
</reference>
<dbReference type="RefSeq" id="WP_284373047.1">
    <property type="nucleotide sequence ID" value="NZ_BAABWP010000001.1"/>
</dbReference>
<dbReference type="Pfam" id="PF09836">
    <property type="entry name" value="DUF2063"/>
    <property type="match status" value="1"/>
</dbReference>
<gene>
    <name evidence="2" type="ORF">GCM10007927_20150</name>
</gene>
<dbReference type="InterPro" id="IPR044922">
    <property type="entry name" value="DUF2063_N_sf"/>
</dbReference>
<organism evidence="2 3">
    <name type="scientific">Sulfitobacter pacificus</name>
    <dbReference type="NCBI Taxonomy" id="1499314"/>
    <lineage>
        <taxon>Bacteria</taxon>
        <taxon>Pseudomonadati</taxon>
        <taxon>Pseudomonadota</taxon>
        <taxon>Alphaproteobacteria</taxon>
        <taxon>Rhodobacterales</taxon>
        <taxon>Roseobacteraceae</taxon>
        <taxon>Sulfitobacter</taxon>
    </lineage>
</organism>
<dbReference type="Gene3D" id="1.10.150.690">
    <property type="entry name" value="DUF2063"/>
    <property type="match status" value="1"/>
</dbReference>
<evidence type="ECO:0000313" key="3">
    <source>
        <dbReference type="Proteomes" id="UP001161388"/>
    </source>
</evidence>